<evidence type="ECO:0000313" key="2">
    <source>
        <dbReference type="EMBL" id="AJD40457.1"/>
    </source>
</evidence>
<dbReference type="Gene3D" id="3.10.180.10">
    <property type="entry name" value="2,3-Dihydroxybiphenyl 1,2-Dioxygenase, domain 1"/>
    <property type="match status" value="2"/>
</dbReference>
<keyword evidence="2" id="KW-0560">Oxidoreductase</keyword>
<evidence type="ECO:0000313" key="3">
    <source>
        <dbReference type="Proteomes" id="UP000031368"/>
    </source>
</evidence>
<dbReference type="CDD" id="cd07247">
    <property type="entry name" value="SgaA_N_like"/>
    <property type="match status" value="2"/>
</dbReference>
<dbReference type="InterPro" id="IPR029068">
    <property type="entry name" value="Glyas_Bleomycin-R_OHBP_Dase"/>
</dbReference>
<dbReference type="RefSeq" id="WP_039844269.1">
    <property type="nucleotide sequence ID" value="NZ_CP006877.1"/>
</dbReference>
<feature type="domain" description="VOC" evidence="1">
    <location>
        <begin position="8"/>
        <end position="127"/>
    </location>
</feature>
<evidence type="ECO:0000259" key="1">
    <source>
        <dbReference type="PROSITE" id="PS51819"/>
    </source>
</evidence>
<accession>A0A0B4X1M1</accession>
<dbReference type="Proteomes" id="UP000031368">
    <property type="component" value="Chromosome"/>
</dbReference>
<dbReference type="AlphaFoldDB" id="A0A0B4X1M1"/>
<proteinExistence type="predicted"/>
<organism evidence="2 3">
    <name type="scientific">Rhizobium gallicum bv. gallicum R602sp</name>
    <dbReference type="NCBI Taxonomy" id="1041138"/>
    <lineage>
        <taxon>Bacteria</taxon>
        <taxon>Pseudomonadati</taxon>
        <taxon>Pseudomonadota</taxon>
        <taxon>Alphaproteobacteria</taxon>
        <taxon>Hyphomicrobiales</taxon>
        <taxon>Rhizobiaceae</taxon>
        <taxon>Rhizobium/Agrobacterium group</taxon>
        <taxon>Rhizobium</taxon>
    </lineage>
</organism>
<dbReference type="Pfam" id="PF00903">
    <property type="entry name" value="Glyoxalase"/>
    <property type="match status" value="2"/>
</dbReference>
<dbReference type="PANTHER" id="PTHR33993">
    <property type="entry name" value="GLYOXALASE-RELATED"/>
    <property type="match status" value="1"/>
</dbReference>
<keyword evidence="3" id="KW-1185">Reference proteome</keyword>
<gene>
    <name evidence="2" type="ORF">RGR602_CH01099</name>
</gene>
<sequence>MASDTHGKFIWCELMTADTKAAAGFYSSVIGWTTKEMPMEDLPSPYTIFEADGRGVAGMMTFPAELEGQGIPPNWTGYVCVDDVDQAAKDFEANGGQIRRPPEDIPTIGRFAVVADLHGAVLCIMTPLPMEGDSGWEPEMGTPGHIGWHELMAGNMEEAFAFYSKVFGWTKDHDFDMGEMGGYRIFAEHGKQIGGMMTKPAGVPMCYWGYYFNVPAIDSAIERINAGGGKVIVGPMEVPGGSWIINATDPQGAYFCLVAPGR</sequence>
<dbReference type="SUPFAM" id="SSF54593">
    <property type="entry name" value="Glyoxalase/Bleomycin resistance protein/Dihydroxybiphenyl dioxygenase"/>
    <property type="match status" value="2"/>
</dbReference>
<name>A0A0B4X1M1_9HYPH</name>
<dbReference type="InterPro" id="IPR004360">
    <property type="entry name" value="Glyas_Fos-R_dOase_dom"/>
</dbReference>
<dbReference type="GO" id="GO:0051213">
    <property type="term" value="F:dioxygenase activity"/>
    <property type="evidence" value="ECO:0007669"/>
    <property type="project" value="UniProtKB-KW"/>
</dbReference>
<keyword evidence="2" id="KW-0223">Dioxygenase</keyword>
<dbReference type="InterPro" id="IPR052164">
    <property type="entry name" value="Anthracycline_SecMetBiosynth"/>
</dbReference>
<protein>
    <submittedName>
        <fullName evidence="2">Glyoxalase/bleomycin resistance protein/dioxygenase family protein</fullName>
    </submittedName>
</protein>
<dbReference type="HOGENOM" id="CLU_069623_2_0_5"/>
<reference evidence="2 3" key="1">
    <citation type="submission" date="2013-11" db="EMBL/GenBank/DDBJ databases">
        <title>Complete genome sequence of Rhizobium gallicum bv. gallicum R602.</title>
        <authorList>
            <person name="Bustos P."/>
            <person name="Santamaria R.I."/>
            <person name="Lozano L."/>
            <person name="Acosta J.L."/>
            <person name="Ormeno-Orrillo E."/>
            <person name="Rogel M.A."/>
            <person name="Romero D."/>
            <person name="Cevallos M.A."/>
            <person name="Martinez-Romero E."/>
            <person name="Gonzalez V."/>
        </authorList>
    </citation>
    <scope>NUCLEOTIDE SEQUENCE [LARGE SCALE GENOMIC DNA]</scope>
    <source>
        <strain evidence="2 3">R602</strain>
    </source>
</reference>
<dbReference type="KEGG" id="rga:RGR602_CH01099"/>
<dbReference type="InterPro" id="IPR037523">
    <property type="entry name" value="VOC_core"/>
</dbReference>
<dbReference type="PANTHER" id="PTHR33993:SF14">
    <property type="entry name" value="GB|AAF24581.1"/>
    <property type="match status" value="1"/>
</dbReference>
<feature type="domain" description="VOC" evidence="1">
    <location>
        <begin position="145"/>
        <end position="260"/>
    </location>
</feature>
<dbReference type="EMBL" id="CP006877">
    <property type="protein sequence ID" value="AJD40457.1"/>
    <property type="molecule type" value="Genomic_DNA"/>
</dbReference>
<dbReference type="PROSITE" id="PS51819">
    <property type="entry name" value="VOC"/>
    <property type="match status" value="2"/>
</dbReference>